<dbReference type="OrthoDB" id="7485566at2759"/>
<sequence length="205" mass="22799">DSTPSLIVEPDEVKNAVFSFPAGSSAGVDGFRPQHFKDLLFGANGDAGNNLLFSITKLCNLMLAAGVPEEILPILYGANLCAPNKKLGGIRPIAIELEEIVASIDQNEAMTKLAKLDMIRSEYRKFAATYSQLVAKFTKEKSPMEAEECRNKMKACNESAFYYANEANFLRHNNCMYEARLVGRVFKLENKKLGDWRESPGEDYT</sequence>
<evidence type="ECO:0000313" key="2">
    <source>
        <dbReference type="Proteomes" id="UP001151699"/>
    </source>
</evidence>
<feature type="non-terminal residue" evidence="1">
    <location>
        <position position="1"/>
    </location>
</feature>
<name>A0A9Q0MLV9_9DIPT</name>
<dbReference type="Proteomes" id="UP001151699">
    <property type="component" value="Unassembled WGS sequence"/>
</dbReference>
<feature type="non-terminal residue" evidence="1">
    <location>
        <position position="205"/>
    </location>
</feature>
<accession>A0A9Q0MLV9</accession>
<dbReference type="EMBL" id="WJQU01000820">
    <property type="protein sequence ID" value="KAJ6634231.1"/>
    <property type="molecule type" value="Genomic_DNA"/>
</dbReference>
<organism evidence="1 2">
    <name type="scientific">Pseudolycoriella hygida</name>
    <dbReference type="NCBI Taxonomy" id="35572"/>
    <lineage>
        <taxon>Eukaryota</taxon>
        <taxon>Metazoa</taxon>
        <taxon>Ecdysozoa</taxon>
        <taxon>Arthropoda</taxon>
        <taxon>Hexapoda</taxon>
        <taxon>Insecta</taxon>
        <taxon>Pterygota</taxon>
        <taxon>Neoptera</taxon>
        <taxon>Endopterygota</taxon>
        <taxon>Diptera</taxon>
        <taxon>Nematocera</taxon>
        <taxon>Sciaroidea</taxon>
        <taxon>Sciaridae</taxon>
        <taxon>Pseudolycoriella</taxon>
    </lineage>
</organism>
<evidence type="ECO:0000313" key="1">
    <source>
        <dbReference type="EMBL" id="KAJ6634231.1"/>
    </source>
</evidence>
<gene>
    <name evidence="1" type="ORF">Bhyg_17313</name>
</gene>
<dbReference type="AlphaFoldDB" id="A0A9Q0MLV9"/>
<protein>
    <submittedName>
        <fullName evidence="1">Uncharacterized protein</fullName>
    </submittedName>
</protein>
<keyword evidence="2" id="KW-1185">Reference proteome</keyword>
<proteinExistence type="predicted"/>
<reference evidence="1" key="1">
    <citation type="submission" date="2022-07" db="EMBL/GenBank/DDBJ databases">
        <authorList>
            <person name="Trinca V."/>
            <person name="Uliana J.V.C."/>
            <person name="Torres T.T."/>
            <person name="Ward R.J."/>
            <person name="Monesi N."/>
        </authorList>
    </citation>
    <scope>NUCLEOTIDE SEQUENCE</scope>
    <source>
        <strain evidence="1">HSMRA1968</strain>
        <tissue evidence="1">Whole embryos</tissue>
    </source>
</reference>
<comment type="caution">
    <text evidence="1">The sequence shown here is derived from an EMBL/GenBank/DDBJ whole genome shotgun (WGS) entry which is preliminary data.</text>
</comment>